<feature type="compositionally biased region" description="Polar residues" evidence="1">
    <location>
        <begin position="310"/>
        <end position="323"/>
    </location>
</feature>
<dbReference type="OrthoDB" id="5085358at2759"/>
<keyword evidence="3" id="KW-1185">Reference proteome</keyword>
<feature type="compositionally biased region" description="Basic and acidic residues" evidence="1">
    <location>
        <begin position="288"/>
        <end position="301"/>
    </location>
</feature>
<feature type="region of interest" description="Disordered" evidence="1">
    <location>
        <begin position="138"/>
        <end position="207"/>
    </location>
</feature>
<sequence>MEPVTSQAKSRKTGERFFRTTKTCNIPHLTDLRKQLGYGNAGEEQDIAFKRAVREQVGNFVSSGNIQAYRFTKWKTTAHQKGLVEITRNFLDTKGKGPEFWPDIDSSTNKRPLQYSKDSAQIRRLMIKVFWRAARECKRSAPKNPTNPPSLSQSNDTSDPPVKSEDNSGDTNGLFPDSVQDPRGRSVHDPIDLEDMQSDTSVTEMPVDSFDPFANYTIFTPSCDSPDGRYTSPNPLFAPVASDIIGFGSSGQASDNATENQPARGESPHGTDPYDFPDSPRAMQNAQDHGKRPADPNPNHDHRAKVPRQELSNSDRTTNQTTRDVIRKGTKTHPEPTRTSSRAKKQTVFFGCDTQEEREAVDVSSSSSLSSSLPPRSRPPEYRSYENQGQQAKDKANGSTSIASSSSDSNSKSSSTDRQGQPPTKGKARAGEAARAAARQAAEAAGAAAEKSTSVPAGLATTQGSMPSMSSNQTRLSQTGPSRQPEFMQESVVRRETGSAISQDLELSDESQEGRIHVTDEEQNAWDKSTITFRSNISNGPEHAVWMPSSDFLQMSLQSVTDELGLKNYGTLHISFRSREDRLPCQIEQGDEDGFKSFKEECLTEVSQEYQIAALTPEPARRKLRYFIRFSIHGRNE</sequence>
<accession>A0A8H4U9N7</accession>
<feature type="compositionally biased region" description="Basic and acidic residues" evidence="1">
    <location>
        <begin position="324"/>
        <end position="336"/>
    </location>
</feature>
<feature type="compositionally biased region" description="Polar residues" evidence="1">
    <location>
        <begin position="452"/>
        <end position="482"/>
    </location>
</feature>
<comment type="caution">
    <text evidence="2">The sequence shown here is derived from an EMBL/GenBank/DDBJ whole genome shotgun (WGS) entry which is preliminary data.</text>
</comment>
<name>A0A8H4U9N7_9HYPO</name>
<evidence type="ECO:0000313" key="3">
    <source>
        <dbReference type="Proteomes" id="UP000622797"/>
    </source>
</evidence>
<feature type="region of interest" description="Disordered" evidence="1">
    <location>
        <begin position="247"/>
        <end position="512"/>
    </location>
</feature>
<feature type="compositionally biased region" description="Low complexity" evidence="1">
    <location>
        <begin position="399"/>
        <end position="414"/>
    </location>
</feature>
<protein>
    <submittedName>
        <fullName evidence="2">Uncharacterized protein</fullName>
    </submittedName>
</protein>
<feature type="compositionally biased region" description="Low complexity" evidence="1">
    <location>
        <begin position="364"/>
        <end position="375"/>
    </location>
</feature>
<evidence type="ECO:0000256" key="1">
    <source>
        <dbReference type="SAM" id="MobiDB-lite"/>
    </source>
</evidence>
<proteinExistence type="predicted"/>
<gene>
    <name evidence="2" type="ORF">FSARC_1363</name>
</gene>
<feature type="compositionally biased region" description="Low complexity" evidence="1">
    <location>
        <begin position="431"/>
        <end position="451"/>
    </location>
</feature>
<reference evidence="2" key="1">
    <citation type="journal article" date="2020" name="BMC Genomics">
        <title>Correction to: Identification and distribution of gene clusters required for synthesis of sphingolipid metabolism inhibitors in diverse species of the filamentous fungus Fusarium.</title>
        <authorList>
            <person name="Kim H.S."/>
            <person name="Lohmar J.M."/>
            <person name="Busman M."/>
            <person name="Brown D.W."/>
            <person name="Naumann T.A."/>
            <person name="Divon H.H."/>
            <person name="Lysoe E."/>
            <person name="Uhlig S."/>
            <person name="Proctor R.H."/>
        </authorList>
    </citation>
    <scope>NUCLEOTIDE SEQUENCE</scope>
    <source>
        <strain evidence="2">NRRL 20472</strain>
    </source>
</reference>
<dbReference type="AlphaFoldDB" id="A0A8H4U9N7"/>
<reference evidence="2" key="2">
    <citation type="submission" date="2020-05" db="EMBL/GenBank/DDBJ databases">
        <authorList>
            <person name="Kim H.-S."/>
            <person name="Proctor R.H."/>
            <person name="Brown D.W."/>
        </authorList>
    </citation>
    <scope>NUCLEOTIDE SEQUENCE</scope>
    <source>
        <strain evidence="2">NRRL 20472</strain>
    </source>
</reference>
<evidence type="ECO:0000313" key="2">
    <source>
        <dbReference type="EMBL" id="KAF4971963.1"/>
    </source>
</evidence>
<feature type="compositionally biased region" description="Polar residues" evidence="1">
    <location>
        <begin position="149"/>
        <end position="158"/>
    </location>
</feature>
<dbReference type="Proteomes" id="UP000622797">
    <property type="component" value="Unassembled WGS sequence"/>
</dbReference>
<feature type="compositionally biased region" description="Basic and acidic residues" evidence="1">
    <location>
        <begin position="180"/>
        <end position="191"/>
    </location>
</feature>
<organism evidence="2 3">
    <name type="scientific">Fusarium sarcochroum</name>
    <dbReference type="NCBI Taxonomy" id="1208366"/>
    <lineage>
        <taxon>Eukaryota</taxon>
        <taxon>Fungi</taxon>
        <taxon>Dikarya</taxon>
        <taxon>Ascomycota</taxon>
        <taxon>Pezizomycotina</taxon>
        <taxon>Sordariomycetes</taxon>
        <taxon>Hypocreomycetidae</taxon>
        <taxon>Hypocreales</taxon>
        <taxon>Nectriaceae</taxon>
        <taxon>Fusarium</taxon>
        <taxon>Fusarium lateritium species complex</taxon>
    </lineage>
</organism>
<dbReference type="EMBL" id="JABEXW010000074">
    <property type="protein sequence ID" value="KAF4971963.1"/>
    <property type="molecule type" value="Genomic_DNA"/>
</dbReference>
<feature type="compositionally biased region" description="Polar residues" evidence="1">
    <location>
        <begin position="250"/>
        <end position="261"/>
    </location>
</feature>